<feature type="domain" description="3-keto-alpha-glucoside-1,2-lyase/3-keto-2-hydroxy-glucal hydratase" evidence="1">
    <location>
        <begin position="31"/>
        <end position="197"/>
    </location>
</feature>
<dbReference type="EMBL" id="UINC01110267">
    <property type="protein sequence ID" value="SVC77658.1"/>
    <property type="molecule type" value="Genomic_DNA"/>
</dbReference>
<reference evidence="2" key="1">
    <citation type="submission" date="2018-05" db="EMBL/GenBank/DDBJ databases">
        <authorList>
            <person name="Lanie J.A."/>
            <person name="Ng W.-L."/>
            <person name="Kazmierczak K.M."/>
            <person name="Andrzejewski T.M."/>
            <person name="Davidsen T.M."/>
            <person name="Wayne K.J."/>
            <person name="Tettelin H."/>
            <person name="Glass J.I."/>
            <person name="Rusch D."/>
            <person name="Podicherti R."/>
            <person name="Tsui H.-C.T."/>
            <person name="Winkler M.E."/>
        </authorList>
    </citation>
    <scope>NUCLEOTIDE SEQUENCE</scope>
</reference>
<proteinExistence type="predicted"/>
<name>A0A382PYF3_9ZZZZ</name>
<evidence type="ECO:0000313" key="2">
    <source>
        <dbReference type="EMBL" id="SVC77658.1"/>
    </source>
</evidence>
<evidence type="ECO:0000259" key="1">
    <source>
        <dbReference type="Pfam" id="PF06439"/>
    </source>
</evidence>
<organism evidence="2">
    <name type="scientific">marine metagenome</name>
    <dbReference type="NCBI Taxonomy" id="408172"/>
    <lineage>
        <taxon>unclassified sequences</taxon>
        <taxon>metagenomes</taxon>
        <taxon>ecological metagenomes</taxon>
    </lineage>
</organism>
<dbReference type="InterPro" id="IPR010496">
    <property type="entry name" value="AL/BT2_dom"/>
</dbReference>
<dbReference type="AlphaFoldDB" id="A0A382PYF3"/>
<dbReference type="GO" id="GO:0016787">
    <property type="term" value="F:hydrolase activity"/>
    <property type="evidence" value="ECO:0007669"/>
    <property type="project" value="InterPro"/>
</dbReference>
<dbReference type="Pfam" id="PF06439">
    <property type="entry name" value="3keto-disac_hyd"/>
    <property type="match status" value="1"/>
</dbReference>
<gene>
    <name evidence="2" type="ORF">METZ01_LOCUS330512</name>
</gene>
<sequence>MRRWLGMIQGLLSLGFIIGTFSVPASAQNVEWTTLFDGSSLDGWNVIGGANWRLDPSDGSVAADMGIEGHLVTESPYDNFEVVIEFWVESRTNSGVYIRCSDPIEITARGCYEVNISDLREDQTYRTGGVVGVSSPSEVVNAGGQWSEYVIRADGPRLTVTLNGIEVVDAEDPRHTSGFIGLQYSTGMVRFRSVRIRPL</sequence>
<dbReference type="Gene3D" id="2.60.120.560">
    <property type="entry name" value="Exo-inulinase, domain 1"/>
    <property type="match status" value="1"/>
</dbReference>
<accession>A0A382PYF3</accession>
<protein>
    <recommendedName>
        <fullName evidence="1">3-keto-alpha-glucoside-1,2-lyase/3-keto-2-hydroxy-glucal hydratase domain-containing protein</fullName>
    </recommendedName>
</protein>